<keyword evidence="11" id="KW-0407">Ion channel</keyword>
<keyword evidence="6" id="KW-0631">Potassium channel</keyword>
<keyword evidence="3" id="KW-0813">Transport</keyword>
<evidence type="ECO:0000313" key="15">
    <source>
        <dbReference type="Proteomes" id="UP000481033"/>
    </source>
</evidence>
<gene>
    <name evidence="14" type="ORF">DXZ20_36310</name>
</gene>
<comment type="similarity">
    <text evidence="2">Belongs to the TMEM175 family.</text>
</comment>
<proteinExistence type="inferred from homology"/>
<feature type="transmembrane region" description="Helical" evidence="13">
    <location>
        <begin position="48"/>
        <end position="67"/>
    </location>
</feature>
<reference evidence="14 15" key="1">
    <citation type="journal article" date="2020" name="Microb. Ecol.">
        <title>Ecogenomics of the Marine Benthic Filamentous Cyanobacterium Adonisia.</title>
        <authorList>
            <person name="Walter J.M."/>
            <person name="Coutinho F.H."/>
            <person name="Leomil L."/>
            <person name="Hargreaves P.I."/>
            <person name="Campeao M.E."/>
            <person name="Vieira V.V."/>
            <person name="Silva B.S."/>
            <person name="Fistarol G.O."/>
            <person name="Salomon P.S."/>
            <person name="Sawabe T."/>
            <person name="Mino S."/>
            <person name="Hosokawa M."/>
            <person name="Miyashita H."/>
            <person name="Maruyama F."/>
            <person name="van Verk M.C."/>
            <person name="Dutilh B.E."/>
            <person name="Thompson C.C."/>
            <person name="Thompson F.L."/>
        </authorList>
    </citation>
    <scope>NUCLEOTIDE SEQUENCE [LARGE SCALE GENOMIC DNA]</scope>
    <source>
        <strain evidence="14 15">CCMR0081</strain>
    </source>
</reference>
<comment type="subcellular location">
    <subcellularLocation>
        <location evidence="1">Membrane</location>
        <topology evidence="1">Multi-pass membrane protein</topology>
    </subcellularLocation>
</comment>
<comment type="caution">
    <text evidence="14">The sequence shown here is derived from an EMBL/GenBank/DDBJ whole genome shotgun (WGS) entry which is preliminary data.</text>
</comment>
<keyword evidence="10 13" id="KW-0472">Membrane</keyword>
<evidence type="ECO:0000256" key="5">
    <source>
        <dbReference type="ARBA" id="ARBA00022692"/>
    </source>
</evidence>
<accession>A0A6M0RXX6</accession>
<evidence type="ECO:0000256" key="8">
    <source>
        <dbReference type="ARBA" id="ARBA00022989"/>
    </source>
</evidence>
<keyword evidence="4" id="KW-0633">Potassium transport</keyword>
<feature type="transmembrane region" description="Helical" evidence="13">
    <location>
        <begin position="108"/>
        <end position="132"/>
    </location>
</feature>
<evidence type="ECO:0000256" key="13">
    <source>
        <dbReference type="SAM" id="Phobius"/>
    </source>
</evidence>
<evidence type="ECO:0000256" key="10">
    <source>
        <dbReference type="ARBA" id="ARBA00023136"/>
    </source>
</evidence>
<evidence type="ECO:0000256" key="3">
    <source>
        <dbReference type="ARBA" id="ARBA00022448"/>
    </source>
</evidence>
<evidence type="ECO:0000256" key="11">
    <source>
        <dbReference type="ARBA" id="ARBA00023303"/>
    </source>
</evidence>
<dbReference type="Pfam" id="PF06736">
    <property type="entry name" value="TMEM175"/>
    <property type="match status" value="1"/>
</dbReference>
<protein>
    <submittedName>
        <fullName evidence="14">DUF1211 domain-containing protein</fullName>
    </submittedName>
</protein>
<evidence type="ECO:0000256" key="1">
    <source>
        <dbReference type="ARBA" id="ARBA00004141"/>
    </source>
</evidence>
<dbReference type="Proteomes" id="UP000481033">
    <property type="component" value="Unassembled WGS sequence"/>
</dbReference>
<keyword evidence="9" id="KW-0406">Ion transport</keyword>
<sequence length="208" mass="23444">MELQRLTRLSDLIFAVAMTLMALTFDPPPVSGITSQEITAFLQAQLPSFGAYVLTFLVIAFYWTSHLHQFKYYQKTDPIHMSLVLLSLLFVVFLPYANDLLTFYDDVFAVQVFYSLAAGGVGIFSTVTWIYATYNRRLVAPNLSDKIIREIRQGSYTEPTILLLAIGGAWLHPLGWTVTLVVGFPLIFLSQSLLQEPEHKLQSDGENT</sequence>
<dbReference type="PANTHER" id="PTHR31462">
    <property type="entry name" value="ENDOSOMAL/LYSOSOMAL POTASSIUM CHANNEL TMEM175"/>
    <property type="match status" value="1"/>
</dbReference>
<dbReference type="GO" id="GO:0016020">
    <property type="term" value="C:membrane"/>
    <property type="evidence" value="ECO:0007669"/>
    <property type="project" value="UniProtKB-SubCell"/>
</dbReference>
<feature type="transmembrane region" description="Helical" evidence="13">
    <location>
        <begin position="79"/>
        <end position="96"/>
    </location>
</feature>
<evidence type="ECO:0000256" key="7">
    <source>
        <dbReference type="ARBA" id="ARBA00022958"/>
    </source>
</evidence>
<evidence type="ECO:0000256" key="6">
    <source>
        <dbReference type="ARBA" id="ARBA00022826"/>
    </source>
</evidence>
<keyword evidence="7" id="KW-0630">Potassium</keyword>
<dbReference type="PANTHER" id="PTHR31462:SF5">
    <property type="entry name" value="ENDOSOMAL_LYSOSOMAL PROTON CHANNEL TMEM175"/>
    <property type="match status" value="1"/>
</dbReference>
<evidence type="ECO:0000256" key="2">
    <source>
        <dbReference type="ARBA" id="ARBA00006920"/>
    </source>
</evidence>
<name>A0A6M0RXX6_9CYAN</name>
<organism evidence="14 15">
    <name type="scientific">Adonisia turfae CCMR0081</name>
    <dbReference type="NCBI Taxonomy" id="2292702"/>
    <lineage>
        <taxon>Bacteria</taxon>
        <taxon>Bacillati</taxon>
        <taxon>Cyanobacteriota</taxon>
        <taxon>Adonisia</taxon>
        <taxon>Adonisia turfae</taxon>
    </lineage>
</organism>
<evidence type="ECO:0000256" key="9">
    <source>
        <dbReference type="ARBA" id="ARBA00023065"/>
    </source>
</evidence>
<keyword evidence="5 13" id="KW-0812">Transmembrane</keyword>
<dbReference type="GO" id="GO:0015252">
    <property type="term" value="F:proton channel activity"/>
    <property type="evidence" value="ECO:0007669"/>
    <property type="project" value="InterPro"/>
</dbReference>
<evidence type="ECO:0000256" key="12">
    <source>
        <dbReference type="ARBA" id="ARBA00034430"/>
    </source>
</evidence>
<dbReference type="GO" id="GO:0005267">
    <property type="term" value="F:potassium channel activity"/>
    <property type="evidence" value="ECO:0007669"/>
    <property type="project" value="UniProtKB-KW"/>
</dbReference>
<dbReference type="AlphaFoldDB" id="A0A6M0RXX6"/>
<keyword evidence="15" id="KW-1185">Reference proteome</keyword>
<keyword evidence="8 13" id="KW-1133">Transmembrane helix</keyword>
<evidence type="ECO:0000256" key="4">
    <source>
        <dbReference type="ARBA" id="ARBA00022538"/>
    </source>
</evidence>
<dbReference type="RefSeq" id="WP_163703260.1">
    <property type="nucleotide sequence ID" value="NZ_QXHD01000004.1"/>
</dbReference>
<evidence type="ECO:0000313" key="14">
    <source>
        <dbReference type="EMBL" id="NEZ61006.1"/>
    </source>
</evidence>
<comment type="catalytic activity">
    <reaction evidence="12">
        <text>K(+)(in) = K(+)(out)</text>
        <dbReference type="Rhea" id="RHEA:29463"/>
        <dbReference type="ChEBI" id="CHEBI:29103"/>
    </reaction>
</comment>
<dbReference type="InterPro" id="IPR010617">
    <property type="entry name" value="TMEM175-like"/>
</dbReference>
<dbReference type="EMBL" id="QXHD01000004">
    <property type="protein sequence ID" value="NEZ61006.1"/>
    <property type="molecule type" value="Genomic_DNA"/>
</dbReference>